<gene>
    <name evidence="2" type="ORF">D7S89_02995</name>
</gene>
<proteinExistence type="predicted"/>
<dbReference type="OrthoDB" id="8854146at2"/>
<evidence type="ECO:0000313" key="2">
    <source>
        <dbReference type="EMBL" id="RKP52841.1"/>
    </source>
</evidence>
<organism evidence="2 3">
    <name type="scientific">Trinickia fusca</name>
    <dbReference type="NCBI Taxonomy" id="2419777"/>
    <lineage>
        <taxon>Bacteria</taxon>
        <taxon>Pseudomonadati</taxon>
        <taxon>Pseudomonadota</taxon>
        <taxon>Betaproteobacteria</taxon>
        <taxon>Burkholderiales</taxon>
        <taxon>Burkholderiaceae</taxon>
        <taxon>Trinickia</taxon>
    </lineage>
</organism>
<keyword evidence="2" id="KW-0238">DNA-binding</keyword>
<feature type="signal peptide" evidence="1">
    <location>
        <begin position="1"/>
        <end position="28"/>
    </location>
</feature>
<evidence type="ECO:0000313" key="3">
    <source>
        <dbReference type="Proteomes" id="UP000280434"/>
    </source>
</evidence>
<evidence type="ECO:0000256" key="1">
    <source>
        <dbReference type="SAM" id="SignalP"/>
    </source>
</evidence>
<protein>
    <submittedName>
        <fullName evidence="2">YbaB/EbfC family DNA-binding protein</fullName>
    </submittedName>
</protein>
<keyword evidence="1" id="KW-0732">Signal</keyword>
<dbReference type="PROSITE" id="PS51257">
    <property type="entry name" value="PROKAR_LIPOPROTEIN"/>
    <property type="match status" value="1"/>
</dbReference>
<dbReference type="GO" id="GO:0003677">
    <property type="term" value="F:DNA binding"/>
    <property type="evidence" value="ECO:0007669"/>
    <property type="project" value="UniProtKB-KW"/>
</dbReference>
<keyword evidence="3" id="KW-1185">Reference proteome</keyword>
<dbReference type="AlphaFoldDB" id="A0A494XT69"/>
<sequence length="149" mass="16221">MARNHRFGPFGAIAALACAGVLSWSVPAASQTLDVPQPWIKYAQLVGRQFQGWLEQDNDSTKQLHRYIDERLQNADAYALPPTIAIRAWIGADGTVTKVEFDSLGDESADASLRKLLTGHALPERPPADMLQPLHVRVGVVPNPQAQGS</sequence>
<dbReference type="EMBL" id="RBZV01000001">
    <property type="protein sequence ID" value="RKP52841.1"/>
    <property type="molecule type" value="Genomic_DNA"/>
</dbReference>
<name>A0A494XT69_9BURK</name>
<feature type="chain" id="PRO_5019765657" evidence="1">
    <location>
        <begin position="29"/>
        <end position="149"/>
    </location>
</feature>
<dbReference type="Proteomes" id="UP000280434">
    <property type="component" value="Unassembled WGS sequence"/>
</dbReference>
<accession>A0A494XT69</accession>
<comment type="caution">
    <text evidence="2">The sequence shown here is derived from an EMBL/GenBank/DDBJ whole genome shotgun (WGS) entry which is preliminary data.</text>
</comment>
<reference evidence="2 3" key="1">
    <citation type="submission" date="2018-10" db="EMBL/GenBank/DDBJ databases">
        <title>Paraburkholderia sp. 7MK8-2, isolated from soil.</title>
        <authorList>
            <person name="Gao Z.-H."/>
            <person name="Qiu L.-H."/>
        </authorList>
    </citation>
    <scope>NUCLEOTIDE SEQUENCE [LARGE SCALE GENOMIC DNA]</scope>
    <source>
        <strain evidence="2 3">7MK8-2</strain>
    </source>
</reference>